<reference evidence="1 2" key="1">
    <citation type="submission" date="2020-08" db="EMBL/GenBank/DDBJ databases">
        <title>Genomic Encyclopedia of Type Strains, Phase IV (KMG-IV): sequencing the most valuable type-strain genomes for metagenomic binning, comparative biology and taxonomic classification.</title>
        <authorList>
            <person name="Goeker M."/>
        </authorList>
    </citation>
    <scope>NUCLEOTIDE SEQUENCE [LARGE SCALE GENOMIC DNA]</scope>
    <source>
        <strain evidence="1 2">DSM 18233</strain>
    </source>
</reference>
<sequence length="158" mass="17957">MSIAPAWATDSQDTALAIMAVRVVEVDNKGTVVDGAGYEHFELMNLKTQEVYKVPFRHNSWKMPYFIHMKPGIYCFYRLSIGSGNPTSPFCSEPYFKIEEGAINDLGLWRFGIDWSTWKIKQMGALEHAEEVYQHARAFRPSEFPSDDDASAPQTETP</sequence>
<dbReference type="RefSeq" id="WP_184096556.1">
    <property type="nucleotide sequence ID" value="NZ_JACHHN010000001.1"/>
</dbReference>
<evidence type="ECO:0000313" key="1">
    <source>
        <dbReference type="EMBL" id="MBB5189446.1"/>
    </source>
</evidence>
<accession>A0A840RAG9</accession>
<dbReference type="EMBL" id="JACHHN010000001">
    <property type="protein sequence ID" value="MBB5189446.1"/>
    <property type="molecule type" value="Genomic_DNA"/>
</dbReference>
<protein>
    <submittedName>
        <fullName evidence="1">Uncharacterized protein</fullName>
    </submittedName>
</protein>
<proteinExistence type="predicted"/>
<dbReference type="AlphaFoldDB" id="A0A840RAG9"/>
<dbReference type="Proteomes" id="UP000543030">
    <property type="component" value="Unassembled WGS sequence"/>
</dbReference>
<keyword evidence="2" id="KW-1185">Reference proteome</keyword>
<name>A0A840RAG9_9NEIS</name>
<evidence type="ECO:0000313" key="2">
    <source>
        <dbReference type="Proteomes" id="UP000543030"/>
    </source>
</evidence>
<gene>
    <name evidence="1" type="ORF">HNQ50_000156</name>
</gene>
<organism evidence="1 2">
    <name type="scientific">Silvimonas terrae</name>
    <dbReference type="NCBI Taxonomy" id="300266"/>
    <lineage>
        <taxon>Bacteria</taxon>
        <taxon>Pseudomonadati</taxon>
        <taxon>Pseudomonadota</taxon>
        <taxon>Betaproteobacteria</taxon>
        <taxon>Neisseriales</taxon>
        <taxon>Chitinibacteraceae</taxon>
        <taxon>Silvimonas</taxon>
    </lineage>
</organism>
<comment type="caution">
    <text evidence="1">The sequence shown here is derived from an EMBL/GenBank/DDBJ whole genome shotgun (WGS) entry which is preliminary data.</text>
</comment>